<dbReference type="PROSITE" id="PS50003">
    <property type="entry name" value="PH_DOMAIN"/>
    <property type="match status" value="1"/>
</dbReference>
<feature type="compositionally biased region" description="Polar residues" evidence="1">
    <location>
        <begin position="1"/>
        <end position="27"/>
    </location>
</feature>
<sequence length="1167" mass="130363">MSKSSGDGNSLSKRASIFGRNSLNTILPNRDRDDNSPTPELSLVSNLLKKRRTPSLFSSGASSPGGYTESHWDDSETPTSPFSPARQETFPRSSGLSSSGFGSWKSVRSDDIEEPLTAVSVTPPSINWGEIDIGTRGRNVLHHGEIQIGNAMFKKKKEYLVLTDTHLIRFKNKEKAALAFSVIGPVVRRNSSFRQSSIASVGSFTDLQKVQSDATSEERATGILLKQVVAVNTLDDGRPYFAIEVASLNEDTNNAPILTIQIANPKDRDVWLARIRSATERVRAMEPAQLSVWNTHQAARNVKYQHDYDLNEVSYYKVVKRNARILGDHSSSDDLAKIESSVCILAIGVHKVHIMSLVKFPHRGSSLASTPRSKVSSNGIMAMTALRLGEEGHTLELTFRIPLRNPKTYYISSMDARSIALNLRLKEEYLRPEWSSRPYTFKVPEEINEHVEAIQTARPIDGDCFPRTLTAYCVAYGVDPSNISYRITEPPNDPPCFDLLTPYHPKRKYEIVELLAVMRALRYNESFHTISFANVSLDQLNGLHDDFGFDHLCSETKKGVAMEIPVEEQKAASVLVQELRALAVTSKRLWHMDFTSCITRNPRNVSDGNKSRDTGCGILEALCPLCKAQTTNVDWIVLNNIRLGETDLDFLIDAAVERKCHLRAIEISNCGLQEQQVDLILDSLEVQNTTLEAIDISRNPARINPLRLAAQLRPFDLLRKLNLSYLSRTSGPEPFLSTETLLNWRLQELSFSSVMLNKESIEAISCYLASPQSNILRILRLDKTNLSGKDISVLMHSMTKTAGEGRKLHVDISENYLEAGHRHFVQAIAEGYAPSMLTLKLLEYQKEHYFQQLIVALTGNTTIKYLDISKASLPSDASDETSEAMERMFALNTTLEELNLSGEDSRLEVSKIGDGINRALSGLKYNKTLRVLHIERQRLGIQGARTLADILKVNRTLEELHCDYNGITLSGFTDMINALQQNTTMLYLPYMNESRNNQINQTRASVEGAKEDDTKSTMTMKSASVRNIAKRVTGKSRDEPSKSELTEQDINAALRMVDDAWGKQVDRLAKILQRNYNLAHGIQEPVDTERPDTSSPEMGGDIEKIMEKARIDRTPTMEQEIYFQHGGDGTSDDPSPREWSSEDGHSDAEVVAPFSGADLDMAFGQAI</sequence>
<gene>
    <name evidence="3" type="ORF">M501DRAFT_929102</name>
</gene>
<feature type="region of interest" description="Disordered" evidence="1">
    <location>
        <begin position="1"/>
        <end position="103"/>
    </location>
</feature>
<dbReference type="InterPro" id="IPR052394">
    <property type="entry name" value="LRR-containing"/>
</dbReference>
<dbReference type="InterPro" id="IPR001849">
    <property type="entry name" value="PH_domain"/>
</dbReference>
<dbReference type="AlphaFoldDB" id="A0A9P4VVC4"/>
<dbReference type="PANTHER" id="PTHR24114:SF2">
    <property type="entry name" value="F-BOX DOMAIN-CONTAINING PROTEIN-RELATED"/>
    <property type="match status" value="1"/>
</dbReference>
<dbReference type="PANTHER" id="PTHR24114">
    <property type="entry name" value="LEUCINE RICH REPEAT FAMILY PROTEIN"/>
    <property type="match status" value="1"/>
</dbReference>
<feature type="compositionally biased region" description="Polar residues" evidence="1">
    <location>
        <begin position="36"/>
        <end position="45"/>
    </location>
</feature>
<dbReference type="SMART" id="SM00368">
    <property type="entry name" value="LRR_RI"/>
    <property type="match status" value="3"/>
</dbReference>
<dbReference type="OrthoDB" id="120976at2759"/>
<dbReference type="InterPro" id="IPR057334">
    <property type="entry name" value="PH_2nd_LRR"/>
</dbReference>
<evidence type="ECO:0000259" key="2">
    <source>
        <dbReference type="PROSITE" id="PS50003"/>
    </source>
</evidence>
<dbReference type="EMBL" id="MU006091">
    <property type="protein sequence ID" value="KAF2841514.1"/>
    <property type="molecule type" value="Genomic_DNA"/>
</dbReference>
<feature type="compositionally biased region" description="Low complexity" evidence="1">
    <location>
        <begin position="93"/>
        <end position="103"/>
    </location>
</feature>
<comment type="caution">
    <text evidence="3">The sequence shown here is derived from an EMBL/GenBank/DDBJ whole genome shotgun (WGS) entry which is preliminary data.</text>
</comment>
<evidence type="ECO:0000313" key="4">
    <source>
        <dbReference type="Proteomes" id="UP000799429"/>
    </source>
</evidence>
<keyword evidence="4" id="KW-1185">Reference proteome</keyword>
<reference evidence="3" key="1">
    <citation type="journal article" date="2020" name="Stud. Mycol.">
        <title>101 Dothideomycetes genomes: a test case for predicting lifestyles and emergence of pathogens.</title>
        <authorList>
            <person name="Haridas S."/>
            <person name="Albert R."/>
            <person name="Binder M."/>
            <person name="Bloem J."/>
            <person name="Labutti K."/>
            <person name="Salamov A."/>
            <person name="Andreopoulos B."/>
            <person name="Baker S."/>
            <person name="Barry K."/>
            <person name="Bills G."/>
            <person name="Bluhm B."/>
            <person name="Cannon C."/>
            <person name="Castanera R."/>
            <person name="Culley D."/>
            <person name="Daum C."/>
            <person name="Ezra D."/>
            <person name="Gonzalez J."/>
            <person name="Henrissat B."/>
            <person name="Kuo A."/>
            <person name="Liang C."/>
            <person name="Lipzen A."/>
            <person name="Lutzoni F."/>
            <person name="Magnuson J."/>
            <person name="Mondo S."/>
            <person name="Nolan M."/>
            <person name="Ohm R."/>
            <person name="Pangilinan J."/>
            <person name="Park H.-J."/>
            <person name="Ramirez L."/>
            <person name="Alfaro M."/>
            <person name="Sun H."/>
            <person name="Tritt A."/>
            <person name="Yoshinaga Y."/>
            <person name="Zwiers L.-H."/>
            <person name="Turgeon B."/>
            <person name="Goodwin S."/>
            <person name="Spatafora J."/>
            <person name="Crous P."/>
            <person name="Grigoriev I."/>
        </authorList>
    </citation>
    <scope>NUCLEOTIDE SEQUENCE</scope>
    <source>
        <strain evidence="3">CBS 101060</strain>
    </source>
</reference>
<dbReference type="Pfam" id="PF25353">
    <property type="entry name" value="PH_2nd_LRR"/>
    <property type="match status" value="1"/>
</dbReference>
<dbReference type="SUPFAM" id="SSF52047">
    <property type="entry name" value="RNI-like"/>
    <property type="match status" value="1"/>
</dbReference>
<evidence type="ECO:0000313" key="3">
    <source>
        <dbReference type="EMBL" id="KAF2841514.1"/>
    </source>
</evidence>
<dbReference type="Gene3D" id="3.80.10.10">
    <property type="entry name" value="Ribonuclease Inhibitor"/>
    <property type="match status" value="1"/>
</dbReference>
<dbReference type="InterPro" id="IPR032675">
    <property type="entry name" value="LRR_dom_sf"/>
</dbReference>
<feature type="compositionally biased region" description="Basic and acidic residues" evidence="1">
    <location>
        <begin position="1134"/>
        <end position="1147"/>
    </location>
</feature>
<accession>A0A9P4VVC4</accession>
<feature type="region of interest" description="Disordered" evidence="1">
    <location>
        <begin position="1002"/>
        <end position="1022"/>
    </location>
</feature>
<evidence type="ECO:0000256" key="1">
    <source>
        <dbReference type="SAM" id="MobiDB-lite"/>
    </source>
</evidence>
<proteinExistence type="predicted"/>
<dbReference type="SUPFAM" id="SSF50729">
    <property type="entry name" value="PH domain-like"/>
    <property type="match status" value="1"/>
</dbReference>
<feature type="domain" description="PH" evidence="2">
    <location>
        <begin position="139"/>
        <end position="280"/>
    </location>
</feature>
<protein>
    <submittedName>
        <fullName evidence="3">RNI-like protein</fullName>
    </submittedName>
</protein>
<dbReference type="Proteomes" id="UP000799429">
    <property type="component" value="Unassembled WGS sequence"/>
</dbReference>
<feature type="region of interest" description="Disordered" evidence="1">
    <location>
        <begin position="1122"/>
        <end position="1147"/>
    </location>
</feature>
<organism evidence="3 4">
    <name type="scientific">Patellaria atrata CBS 101060</name>
    <dbReference type="NCBI Taxonomy" id="1346257"/>
    <lineage>
        <taxon>Eukaryota</taxon>
        <taxon>Fungi</taxon>
        <taxon>Dikarya</taxon>
        <taxon>Ascomycota</taxon>
        <taxon>Pezizomycotina</taxon>
        <taxon>Dothideomycetes</taxon>
        <taxon>Dothideomycetes incertae sedis</taxon>
        <taxon>Patellariales</taxon>
        <taxon>Patellariaceae</taxon>
        <taxon>Patellaria</taxon>
    </lineage>
</organism>
<name>A0A9P4VVC4_9PEZI</name>